<protein>
    <submittedName>
        <fullName evidence="8">Ribonucleases P/MRP protein subunit</fullName>
    </submittedName>
</protein>
<dbReference type="Pfam" id="PF22770">
    <property type="entry name" value="POP1_C"/>
    <property type="match status" value="1"/>
</dbReference>
<evidence type="ECO:0000313" key="9">
    <source>
        <dbReference type="Proteomes" id="UP000249402"/>
    </source>
</evidence>
<dbReference type="InterPro" id="IPR009723">
    <property type="entry name" value="Pop1_N"/>
</dbReference>
<keyword evidence="2" id="KW-0819">tRNA processing</keyword>
<keyword evidence="9" id="KW-1185">Reference proteome</keyword>
<dbReference type="GO" id="GO:0005655">
    <property type="term" value="C:nucleolar ribonuclease P complex"/>
    <property type="evidence" value="ECO:0007669"/>
    <property type="project" value="InterPro"/>
</dbReference>
<dbReference type="InterPro" id="IPR012590">
    <property type="entry name" value="POPLD_dom"/>
</dbReference>
<feature type="region of interest" description="Disordered" evidence="4">
    <location>
        <begin position="1"/>
        <end position="21"/>
    </location>
</feature>
<evidence type="ECO:0000259" key="5">
    <source>
        <dbReference type="Pfam" id="PF06978"/>
    </source>
</evidence>
<proteinExistence type="predicted"/>
<feature type="domain" description="Pop1 N-terminal" evidence="5">
    <location>
        <begin position="56"/>
        <end position="271"/>
    </location>
</feature>
<evidence type="ECO:0000259" key="7">
    <source>
        <dbReference type="Pfam" id="PF22770"/>
    </source>
</evidence>
<sequence length="875" mass="96938">MAFNPPSKRKPGFAGNQNGISAAARKRAKTFDARSLAVQAADAALSASGELNVAAYVEAREFEIRSLESGMQRSKSALTSRAFQKVPRSLRRRTASHNVKRVPKRLRARAKREMLEDNTPTVSSRTRKPTEQMRIRLETARRLQNLNAKSKAKRAALKAERDKETRVALEESGSHAFEIAPRVPKIKKNKLSRPNPPEAKFKKRQRCKTWLPTHMFHAKRAHMTTSKNPLWRFALPVSPTEKSYRPTHRARGSRGAVAWDMSYVATIQLEGTEEALEGVLRAVGVDGQDAWGVKGRKWRAGTRCLRAWMFEWEGERRPIAPVTLIRCAEAKGEDVEMADADDAGKGKKQKDRKKVFVRVHPSAFLQLWNALLGISKKQNPPVMVEDLRFEIGSIEITGPGAMEALLASFKPVAVDGKDIAANSPEATWNSLLGVSNPSSLPQNAVLGFSVSDPRLEFPPKTLKPPSSDSQMQDLAILLSTWSPDNTQTAPALFDRRTRLAAARQLPSQKAINRRRSEAGPGTRPPAKDTDPKIPVIALACRPSVYSKNSNAPGSWTVLLPWKCVLPFWYSLMYYPLSSGGNPRFGGLKEQQQLAFESGEAWFPGDFPGIRAGWEWGLREREEAKQEWERRPKGRRTEFESIDLKNGQKGEVGRGWACDWERLVQGPTECKDKEQLSETAPDAKPEDAKPEDSVIYPPMDIHQLSTSEAAKTLKNPPSTINASALATVKLSLLHRGTPTPRARIYRLPTTDPELRQKWLSLASTKPDDTQKQPQKQQAPGNTEEARQRLAASLIAPSADADARQEHLPVPTEADLIGFITTGNYNLAEGKGTGIGSIQLSKVVNTDSSKGKASGKNMCIIRSAGETVARVGFWELV</sequence>
<dbReference type="InterPro" id="IPR055079">
    <property type="entry name" value="POP1_C"/>
</dbReference>
<dbReference type="GeneID" id="37222041"/>
<reference evidence="8 9" key="1">
    <citation type="submission" date="2018-02" db="EMBL/GenBank/DDBJ databases">
        <title>The genomes of Aspergillus section Nigri reveals drivers in fungal speciation.</title>
        <authorList>
            <consortium name="DOE Joint Genome Institute"/>
            <person name="Vesth T.C."/>
            <person name="Nybo J."/>
            <person name="Theobald S."/>
            <person name="Brandl J."/>
            <person name="Frisvad J.C."/>
            <person name="Nielsen K.F."/>
            <person name="Lyhne E.K."/>
            <person name="Kogle M.E."/>
            <person name="Kuo A."/>
            <person name="Riley R."/>
            <person name="Clum A."/>
            <person name="Nolan M."/>
            <person name="Lipzen A."/>
            <person name="Salamov A."/>
            <person name="Henrissat B."/>
            <person name="Wiebenga A."/>
            <person name="De vries R.P."/>
            <person name="Grigoriev I.V."/>
            <person name="Mortensen U.H."/>
            <person name="Andersen M.R."/>
            <person name="Baker S.E."/>
        </authorList>
    </citation>
    <scope>NUCLEOTIDE SEQUENCE [LARGE SCALE GENOMIC DNA]</scope>
    <source>
        <strain evidence="8 9">CBS 121593</strain>
    </source>
</reference>
<feature type="domain" description="POP1 C-terminal" evidence="7">
    <location>
        <begin position="723"/>
        <end position="872"/>
    </location>
</feature>
<evidence type="ECO:0000313" key="8">
    <source>
        <dbReference type="EMBL" id="RAK96721.1"/>
    </source>
</evidence>
<dbReference type="RefSeq" id="XP_025571049.1">
    <property type="nucleotide sequence ID" value="XM_025717176.1"/>
</dbReference>
<dbReference type="Pfam" id="PF06978">
    <property type="entry name" value="POP1_N"/>
    <property type="match status" value="1"/>
</dbReference>
<dbReference type="EMBL" id="KZ824471">
    <property type="protein sequence ID" value="RAK96721.1"/>
    <property type="molecule type" value="Genomic_DNA"/>
</dbReference>
<evidence type="ECO:0000256" key="3">
    <source>
        <dbReference type="ARBA" id="ARBA00023242"/>
    </source>
</evidence>
<dbReference type="VEuPathDB" id="FungiDB:BO80DRAFT_391263"/>
<feature type="region of interest" description="Disordered" evidence="4">
    <location>
        <begin position="668"/>
        <end position="695"/>
    </location>
</feature>
<organism evidence="8 9">
    <name type="scientific">Aspergillus ibericus CBS 121593</name>
    <dbReference type="NCBI Taxonomy" id="1448316"/>
    <lineage>
        <taxon>Eukaryota</taxon>
        <taxon>Fungi</taxon>
        <taxon>Dikarya</taxon>
        <taxon>Ascomycota</taxon>
        <taxon>Pezizomycotina</taxon>
        <taxon>Eurotiomycetes</taxon>
        <taxon>Eurotiomycetidae</taxon>
        <taxon>Eurotiales</taxon>
        <taxon>Aspergillaceae</taxon>
        <taxon>Aspergillus</taxon>
        <taxon>Aspergillus subgen. Circumdati</taxon>
    </lineage>
</organism>
<feature type="domain" description="POPLD" evidence="6">
    <location>
        <begin position="554"/>
        <end position="659"/>
    </location>
</feature>
<dbReference type="STRING" id="1448316.A0A395GMI7"/>
<dbReference type="AlphaFoldDB" id="A0A395GMI7"/>
<dbReference type="InterPro" id="IPR039182">
    <property type="entry name" value="Pop1"/>
</dbReference>
<name>A0A395GMI7_9EURO</name>
<feature type="region of interest" description="Disordered" evidence="4">
    <location>
        <begin position="503"/>
        <end position="531"/>
    </location>
</feature>
<evidence type="ECO:0000256" key="4">
    <source>
        <dbReference type="SAM" id="MobiDB-lite"/>
    </source>
</evidence>
<feature type="compositionally biased region" description="Basic and acidic residues" evidence="4">
    <location>
        <begin position="668"/>
        <end position="691"/>
    </location>
</feature>
<dbReference type="OrthoDB" id="442863at2759"/>
<dbReference type="PANTHER" id="PTHR22731:SF3">
    <property type="entry name" value="RIBONUCLEASES P_MRP PROTEIN SUBUNIT POP1"/>
    <property type="match status" value="1"/>
</dbReference>
<evidence type="ECO:0000256" key="1">
    <source>
        <dbReference type="ARBA" id="ARBA00004123"/>
    </source>
</evidence>
<dbReference type="Pfam" id="PF08170">
    <property type="entry name" value="POPLD"/>
    <property type="match status" value="1"/>
</dbReference>
<dbReference type="GO" id="GO:0001682">
    <property type="term" value="P:tRNA 5'-leader removal"/>
    <property type="evidence" value="ECO:0007669"/>
    <property type="project" value="InterPro"/>
</dbReference>
<dbReference type="Proteomes" id="UP000249402">
    <property type="component" value="Unassembled WGS sequence"/>
</dbReference>
<gene>
    <name evidence="8" type="ORF">BO80DRAFT_391263</name>
</gene>
<dbReference type="GO" id="GO:0000172">
    <property type="term" value="C:ribonuclease MRP complex"/>
    <property type="evidence" value="ECO:0007669"/>
    <property type="project" value="InterPro"/>
</dbReference>
<accession>A0A395GMI7</accession>
<evidence type="ECO:0000259" key="6">
    <source>
        <dbReference type="Pfam" id="PF08170"/>
    </source>
</evidence>
<comment type="subcellular location">
    <subcellularLocation>
        <location evidence="1">Nucleus</location>
    </subcellularLocation>
</comment>
<feature type="region of interest" description="Disordered" evidence="4">
    <location>
        <begin position="762"/>
        <end position="786"/>
    </location>
</feature>
<evidence type="ECO:0000256" key="2">
    <source>
        <dbReference type="ARBA" id="ARBA00022694"/>
    </source>
</evidence>
<dbReference type="PANTHER" id="PTHR22731">
    <property type="entry name" value="RIBONUCLEASES P/MRP PROTEIN SUBUNIT POP1"/>
    <property type="match status" value="1"/>
</dbReference>
<keyword evidence="3" id="KW-0539">Nucleus</keyword>